<dbReference type="AlphaFoldDB" id="A0A835XR71"/>
<protein>
    <submittedName>
        <fullName evidence="1">Uncharacterized protein</fullName>
    </submittedName>
</protein>
<name>A0A835XR71_9CHLO</name>
<gene>
    <name evidence="1" type="ORF">HYH03_011926</name>
</gene>
<keyword evidence="2" id="KW-1185">Reference proteome</keyword>
<sequence>MQAFASTARERRPRTPRQFPSRIRSVLQEAVELEEELAFFQRLHNSRSWAVFGRGPGRHRFLLRRLGLQASEPTSIRRTVAHLADIVKLQQERAAAGPMGQRSAPPPVQAPPTLHPDPIMLSPLYEQPYLFVLLHQQTGTGAGDPASVAEISGRTEKNVEAVRSGIRRQRGGSSVGGGLLDGVSPHEAGHGLRAAYLRAYVDRSMADEAEELIGGPGVELWERLVGRLAARRAFQRAQLMLYWLQQELAFSEGCEDRLNWLSDVMVESDTDAPAELDWDFARCSRTLVALVVQLVDPSPAHAAVSGRYPPQGERMRPKDAEDMMYWIRYEVRSYPLDWSVGILFEMAGLSEEAQAVGRYHTEDIVLEVMRQLPDAVLLQVVRRLFLRLACYLLGSAKAYGVNRPGSLAAMVTAFRYGSVLLGLVLAQKSAADMLHDEFFTELVHLFRTPQVQERLAEVVSGQDAMLGQATQTMFEAALQRISECVPWQRGAGVAGEHGINGIGHLASRAGWRKMPALIT</sequence>
<comment type="caution">
    <text evidence="1">The sequence shown here is derived from an EMBL/GenBank/DDBJ whole genome shotgun (WGS) entry which is preliminary data.</text>
</comment>
<dbReference type="EMBL" id="JAEHOE010000071">
    <property type="protein sequence ID" value="KAG2489647.1"/>
    <property type="molecule type" value="Genomic_DNA"/>
</dbReference>
<dbReference type="Proteomes" id="UP000612055">
    <property type="component" value="Unassembled WGS sequence"/>
</dbReference>
<dbReference type="OrthoDB" id="552787at2759"/>
<proteinExistence type="predicted"/>
<reference evidence="1" key="1">
    <citation type="journal article" date="2020" name="bioRxiv">
        <title>Comparative genomics of Chlamydomonas.</title>
        <authorList>
            <person name="Craig R.J."/>
            <person name="Hasan A.R."/>
            <person name="Ness R.W."/>
            <person name="Keightley P.D."/>
        </authorList>
    </citation>
    <scope>NUCLEOTIDE SEQUENCE</scope>
    <source>
        <strain evidence="1">CCAP 11/70</strain>
    </source>
</reference>
<evidence type="ECO:0000313" key="1">
    <source>
        <dbReference type="EMBL" id="KAG2489647.1"/>
    </source>
</evidence>
<evidence type="ECO:0000313" key="2">
    <source>
        <dbReference type="Proteomes" id="UP000612055"/>
    </source>
</evidence>
<organism evidence="1 2">
    <name type="scientific">Edaphochlamys debaryana</name>
    <dbReference type="NCBI Taxonomy" id="47281"/>
    <lineage>
        <taxon>Eukaryota</taxon>
        <taxon>Viridiplantae</taxon>
        <taxon>Chlorophyta</taxon>
        <taxon>core chlorophytes</taxon>
        <taxon>Chlorophyceae</taxon>
        <taxon>CS clade</taxon>
        <taxon>Chlamydomonadales</taxon>
        <taxon>Chlamydomonadales incertae sedis</taxon>
        <taxon>Edaphochlamys</taxon>
    </lineage>
</organism>
<accession>A0A835XR71</accession>